<keyword evidence="2" id="KW-0694">RNA-binding</keyword>
<feature type="domain" description="K Homology" evidence="4">
    <location>
        <begin position="483"/>
        <end position="563"/>
    </location>
</feature>
<evidence type="ECO:0000256" key="3">
    <source>
        <dbReference type="SAM" id="MobiDB-lite"/>
    </source>
</evidence>
<gene>
    <name evidence="5" type="primary">IGF2BP1</name>
    <name evidence="5" type="ORF">g.13987</name>
</gene>
<name>A0A6G1SFS2_9ACAR</name>
<protein>
    <submittedName>
        <fullName evidence="5">Insulin-like growth factor 2 mRNA-binding protein 1</fullName>
    </submittedName>
</protein>
<dbReference type="GO" id="GO:0010468">
    <property type="term" value="P:regulation of gene expression"/>
    <property type="evidence" value="ECO:0007669"/>
    <property type="project" value="UniProtKB-ARBA"/>
</dbReference>
<dbReference type="Gene3D" id="3.30.310.210">
    <property type="match status" value="1"/>
</dbReference>
<feature type="domain" description="K Homology" evidence="4">
    <location>
        <begin position="148"/>
        <end position="220"/>
    </location>
</feature>
<accession>A0A6G1SFS2</accession>
<feature type="compositionally biased region" description="Low complexity" evidence="3">
    <location>
        <begin position="386"/>
        <end position="408"/>
    </location>
</feature>
<evidence type="ECO:0000313" key="5">
    <source>
        <dbReference type="EMBL" id="MDE49386.1"/>
    </source>
</evidence>
<dbReference type="CDD" id="cd22403">
    <property type="entry name" value="KH-I_IGF2BP_rpt4"/>
    <property type="match status" value="1"/>
</dbReference>
<dbReference type="GO" id="GO:0003723">
    <property type="term" value="F:RNA binding"/>
    <property type="evidence" value="ECO:0007669"/>
    <property type="project" value="UniProtKB-UniRule"/>
</dbReference>
<feature type="region of interest" description="Disordered" evidence="3">
    <location>
        <begin position="367"/>
        <end position="446"/>
    </location>
</feature>
<dbReference type="InterPro" id="IPR036612">
    <property type="entry name" value="KH_dom_type_1_sf"/>
</dbReference>
<dbReference type="CDD" id="cd22400">
    <property type="entry name" value="KH-I_IGF2BP_rpt1"/>
    <property type="match status" value="1"/>
</dbReference>
<dbReference type="Pfam" id="PF00013">
    <property type="entry name" value="KH_1"/>
    <property type="match status" value="4"/>
</dbReference>
<dbReference type="SUPFAM" id="SSF54791">
    <property type="entry name" value="Eukaryotic type KH-domain (KH-domain type I)"/>
    <property type="match status" value="4"/>
</dbReference>
<organism evidence="5">
    <name type="scientific">Aceria tosichella</name>
    <name type="common">wheat curl mite</name>
    <dbReference type="NCBI Taxonomy" id="561515"/>
    <lineage>
        <taxon>Eukaryota</taxon>
        <taxon>Metazoa</taxon>
        <taxon>Ecdysozoa</taxon>
        <taxon>Arthropoda</taxon>
        <taxon>Chelicerata</taxon>
        <taxon>Arachnida</taxon>
        <taxon>Acari</taxon>
        <taxon>Acariformes</taxon>
        <taxon>Trombidiformes</taxon>
        <taxon>Prostigmata</taxon>
        <taxon>Eupodina</taxon>
        <taxon>Eriophyoidea</taxon>
        <taxon>Eriophyidae</taxon>
        <taxon>Eriophyinae</taxon>
        <taxon>Aceriini</taxon>
        <taxon>Aceria</taxon>
    </lineage>
</organism>
<sequence length="645" mass="70824">MIMRTNNIYMNNNNNNNNNNHNINNNNNNNNKNNNNNIMNNRNNNTTMGHNNHNPNMIARTTSYPLRILVHSDAVGAIIGRSGSTIKTITQQTKARIDVHREESPEHQEKVITINGSPDSCSEACLKIIEVVRNEMNSKYEGAADPNRDLTLKILAASNLIGRLIGKNGSTIKKIMEQTATRVNISTNIITESTGEHTVIIVGKLEQVHQAERLISSKLRTAFMSDMNTSLQSMSQQPYLFNNVILPYMPGPYAQNSILASIVNPQTGHGSNTMPRNMPIAANHQGQIQNPVYTPNASAYLPFYSNLNAPPAASGLLGFNPVAPGYEQERETVHIHIPSSMVGAIIGKSGTAIKEMISMSGASIKVATTPTTPEPESSDQNRDQNNTKANININNNNNNNSNSETANNLSPEAPSQSCTADSSLTTGSSMSPKVSRHQANSANDGTQRISTRKVIIVGYPASQYSAQYMIYRRISIESGKGDISLMVEIYIPSQFVGRIIGKGGSTVKQLQKQTRTTIRLPEDKSSSLPSSQDDSNCVETCVQITGEFEGSIAAQRQIRNMVREGLVSRQIRLQQQVRNNESSVTKNNAQTNNHQQSDSENETRHRNNGDDEVDEDDKTTNEKSTDKFVHDVLANDPMYVGSVSC</sequence>
<dbReference type="EMBL" id="GGYP01004615">
    <property type="protein sequence ID" value="MDE49386.1"/>
    <property type="molecule type" value="Transcribed_RNA"/>
</dbReference>
<feature type="region of interest" description="Disordered" evidence="3">
    <location>
        <begin position="577"/>
        <end position="630"/>
    </location>
</feature>
<feature type="compositionally biased region" description="Polar residues" evidence="3">
    <location>
        <begin position="577"/>
        <end position="598"/>
    </location>
</feature>
<evidence type="ECO:0000259" key="4">
    <source>
        <dbReference type="SMART" id="SM00322"/>
    </source>
</evidence>
<dbReference type="PROSITE" id="PS50084">
    <property type="entry name" value="KH_TYPE_1"/>
    <property type="match status" value="4"/>
</dbReference>
<keyword evidence="1" id="KW-0677">Repeat</keyword>
<dbReference type="InterPro" id="IPR004087">
    <property type="entry name" value="KH_dom"/>
</dbReference>
<dbReference type="Gene3D" id="3.30.1370.10">
    <property type="entry name" value="K Homology domain, type 1"/>
    <property type="match status" value="3"/>
</dbReference>
<dbReference type="PANTHER" id="PTHR10288">
    <property type="entry name" value="KH DOMAIN CONTAINING RNA BINDING PROTEIN"/>
    <property type="match status" value="1"/>
</dbReference>
<feature type="region of interest" description="Disordered" evidence="3">
    <location>
        <begin position="513"/>
        <end position="536"/>
    </location>
</feature>
<proteinExistence type="predicted"/>
<feature type="compositionally biased region" description="Low complexity" evidence="3">
    <location>
        <begin position="526"/>
        <end position="535"/>
    </location>
</feature>
<dbReference type="InterPro" id="IPR004088">
    <property type="entry name" value="KH_dom_type_1"/>
</dbReference>
<evidence type="ECO:0000256" key="1">
    <source>
        <dbReference type="ARBA" id="ARBA00022737"/>
    </source>
</evidence>
<feature type="compositionally biased region" description="Polar residues" evidence="3">
    <location>
        <begin position="409"/>
        <end position="446"/>
    </location>
</feature>
<reference evidence="5" key="1">
    <citation type="submission" date="2018-10" db="EMBL/GenBank/DDBJ databases">
        <title>Transcriptome assembly of Aceria tosichella (Wheat curl mite) Type 2.</title>
        <authorList>
            <person name="Scully E.D."/>
            <person name="Geib S.M."/>
            <person name="Palmer N.A."/>
            <person name="Gupta A.K."/>
            <person name="Sarath G."/>
            <person name="Tatineni S."/>
        </authorList>
    </citation>
    <scope>NUCLEOTIDE SEQUENCE</scope>
    <source>
        <strain evidence="5">LincolnNE</strain>
    </source>
</reference>
<dbReference type="AlphaFoldDB" id="A0A6G1SFS2"/>
<evidence type="ECO:0000256" key="2">
    <source>
        <dbReference type="PROSITE-ProRule" id="PRU00117"/>
    </source>
</evidence>
<feature type="domain" description="K Homology" evidence="4">
    <location>
        <begin position="62"/>
        <end position="133"/>
    </location>
</feature>
<dbReference type="SMART" id="SM00322">
    <property type="entry name" value="KH"/>
    <property type="match status" value="4"/>
</dbReference>
<feature type="compositionally biased region" description="Basic and acidic residues" evidence="3">
    <location>
        <begin position="618"/>
        <end position="630"/>
    </location>
</feature>
<feature type="domain" description="K Homology" evidence="4">
    <location>
        <begin position="329"/>
        <end position="475"/>
    </location>
</feature>
<feature type="region of interest" description="Disordered" evidence="3">
    <location>
        <begin position="11"/>
        <end position="53"/>
    </location>
</feature>